<evidence type="ECO:0000313" key="2">
    <source>
        <dbReference type="EMBL" id="MFC5003940.1"/>
    </source>
</evidence>
<dbReference type="EMBL" id="JBHSIU010000054">
    <property type="protein sequence ID" value="MFC5003940.1"/>
    <property type="molecule type" value="Genomic_DNA"/>
</dbReference>
<evidence type="ECO:0000259" key="1">
    <source>
        <dbReference type="Pfam" id="PF13649"/>
    </source>
</evidence>
<dbReference type="Gene3D" id="3.40.50.150">
    <property type="entry name" value="Vaccinia Virus protein VP39"/>
    <property type="match status" value="1"/>
</dbReference>
<sequence>MDKIARSYDAVAGRYAAQIGDELDGKPLDRALLGALVAMAGDGPVADLGCGPGHVTAHLAGLGARVVGVDLSAGMVAVARARRPDLAFAAGDLCRLPFGDAVFGGALVAYAIIHLEPGARGRAFAELHRVVRPGGPVMVSFHTGHLEHPGPVMHLSEWWGHEVDLDFRFLDPAEISAELAAAGWAPHARVDRSPLPGLEAPTNRCTLIALRS</sequence>
<keyword evidence="3" id="KW-1185">Reference proteome</keyword>
<dbReference type="InterPro" id="IPR041698">
    <property type="entry name" value="Methyltransf_25"/>
</dbReference>
<keyword evidence="2" id="KW-0808">Transferase</keyword>
<organism evidence="2 3">
    <name type="scientific">Dactylosporangium cerinum</name>
    <dbReference type="NCBI Taxonomy" id="1434730"/>
    <lineage>
        <taxon>Bacteria</taxon>
        <taxon>Bacillati</taxon>
        <taxon>Actinomycetota</taxon>
        <taxon>Actinomycetes</taxon>
        <taxon>Micromonosporales</taxon>
        <taxon>Micromonosporaceae</taxon>
        <taxon>Dactylosporangium</taxon>
    </lineage>
</organism>
<dbReference type="CDD" id="cd02440">
    <property type="entry name" value="AdoMet_MTases"/>
    <property type="match status" value="1"/>
</dbReference>
<dbReference type="EC" id="2.1.1.-" evidence="2"/>
<feature type="domain" description="Methyltransferase" evidence="1">
    <location>
        <begin position="45"/>
        <end position="135"/>
    </location>
</feature>
<gene>
    <name evidence="2" type="ORF">ACFPIJ_39715</name>
</gene>
<dbReference type="GO" id="GO:0008168">
    <property type="term" value="F:methyltransferase activity"/>
    <property type="evidence" value="ECO:0007669"/>
    <property type="project" value="UniProtKB-KW"/>
</dbReference>
<protein>
    <submittedName>
        <fullName evidence="2">Class I SAM-dependent methyltransferase</fullName>
        <ecNumber evidence="2">2.1.1.-</ecNumber>
    </submittedName>
</protein>
<keyword evidence="2" id="KW-0489">Methyltransferase</keyword>
<accession>A0ABV9W8Y8</accession>
<dbReference type="GO" id="GO:0032259">
    <property type="term" value="P:methylation"/>
    <property type="evidence" value="ECO:0007669"/>
    <property type="project" value="UniProtKB-KW"/>
</dbReference>
<dbReference type="PANTHER" id="PTHR42912">
    <property type="entry name" value="METHYLTRANSFERASE"/>
    <property type="match status" value="1"/>
</dbReference>
<dbReference type="InterPro" id="IPR029063">
    <property type="entry name" value="SAM-dependent_MTases_sf"/>
</dbReference>
<dbReference type="InterPro" id="IPR050508">
    <property type="entry name" value="Methyltransf_Superfamily"/>
</dbReference>
<dbReference type="Proteomes" id="UP001595912">
    <property type="component" value="Unassembled WGS sequence"/>
</dbReference>
<name>A0ABV9W8Y8_9ACTN</name>
<evidence type="ECO:0000313" key="3">
    <source>
        <dbReference type="Proteomes" id="UP001595912"/>
    </source>
</evidence>
<proteinExistence type="predicted"/>
<dbReference type="SUPFAM" id="SSF53335">
    <property type="entry name" value="S-adenosyl-L-methionine-dependent methyltransferases"/>
    <property type="match status" value="1"/>
</dbReference>
<comment type="caution">
    <text evidence="2">The sequence shown here is derived from an EMBL/GenBank/DDBJ whole genome shotgun (WGS) entry which is preliminary data.</text>
</comment>
<reference evidence="3" key="1">
    <citation type="journal article" date="2019" name="Int. J. Syst. Evol. Microbiol.">
        <title>The Global Catalogue of Microorganisms (GCM) 10K type strain sequencing project: providing services to taxonomists for standard genome sequencing and annotation.</title>
        <authorList>
            <consortium name="The Broad Institute Genomics Platform"/>
            <consortium name="The Broad Institute Genome Sequencing Center for Infectious Disease"/>
            <person name="Wu L."/>
            <person name="Ma J."/>
        </authorList>
    </citation>
    <scope>NUCLEOTIDE SEQUENCE [LARGE SCALE GENOMIC DNA]</scope>
    <source>
        <strain evidence="3">CGMCC 4.7152</strain>
    </source>
</reference>
<dbReference type="RefSeq" id="WP_380123344.1">
    <property type="nucleotide sequence ID" value="NZ_JBHSIU010000054.1"/>
</dbReference>
<dbReference type="Pfam" id="PF13649">
    <property type="entry name" value="Methyltransf_25"/>
    <property type="match status" value="1"/>
</dbReference>